<dbReference type="OrthoDB" id="72851at2759"/>
<feature type="transmembrane region" description="Helical" evidence="11">
    <location>
        <begin position="567"/>
        <end position="586"/>
    </location>
</feature>
<evidence type="ECO:0000256" key="4">
    <source>
        <dbReference type="ARBA" id="ARBA00022692"/>
    </source>
</evidence>
<feature type="active site" evidence="8">
    <location>
        <position position="134"/>
    </location>
</feature>
<feature type="binding site" evidence="10">
    <location>
        <position position="292"/>
    </location>
    <ligand>
        <name>Mn(2+)</name>
        <dbReference type="ChEBI" id="CHEBI:29035"/>
    </ligand>
</feature>
<reference evidence="12 13" key="1">
    <citation type="submission" date="2017-07" db="EMBL/GenBank/DDBJ databases">
        <title>An improved, manually edited Actinidia chinensis var. chinensis (kiwifruit) genome highlights the challenges associated with draft genomes and gene prediction in plants.</title>
        <authorList>
            <person name="Pilkington S."/>
            <person name="Crowhurst R."/>
            <person name="Hilario E."/>
            <person name="Nardozza S."/>
            <person name="Fraser L."/>
            <person name="Peng Y."/>
            <person name="Gunaseelan K."/>
            <person name="Simpson R."/>
            <person name="Tahir J."/>
            <person name="Deroles S."/>
            <person name="Templeton K."/>
            <person name="Luo Z."/>
            <person name="Davy M."/>
            <person name="Cheng C."/>
            <person name="Mcneilage M."/>
            <person name="Scaglione D."/>
            <person name="Liu Y."/>
            <person name="Zhang Q."/>
            <person name="Datson P."/>
            <person name="De Silva N."/>
            <person name="Gardiner S."/>
            <person name="Bassett H."/>
            <person name="Chagne D."/>
            <person name="Mccallum J."/>
            <person name="Dzierzon H."/>
            <person name="Deng C."/>
            <person name="Wang Y.-Y."/>
            <person name="Barron N."/>
            <person name="Manako K."/>
            <person name="Bowen J."/>
            <person name="Foster T."/>
            <person name="Erridge Z."/>
            <person name="Tiffin H."/>
            <person name="Waite C."/>
            <person name="Davies K."/>
            <person name="Grierson E."/>
            <person name="Laing W."/>
            <person name="Kirk R."/>
            <person name="Chen X."/>
            <person name="Wood M."/>
            <person name="Montefiori M."/>
            <person name="Brummell D."/>
            <person name="Schwinn K."/>
            <person name="Catanach A."/>
            <person name="Fullerton C."/>
            <person name="Li D."/>
            <person name="Meiyalaghan S."/>
            <person name="Nieuwenhuizen N."/>
            <person name="Read N."/>
            <person name="Prakash R."/>
            <person name="Hunter D."/>
            <person name="Zhang H."/>
            <person name="Mckenzie M."/>
            <person name="Knabel M."/>
            <person name="Harris A."/>
            <person name="Allan A."/>
            <person name="Chen A."/>
            <person name="Janssen B."/>
            <person name="Plunkett B."/>
            <person name="Dwamena C."/>
            <person name="Voogd C."/>
            <person name="Leif D."/>
            <person name="Lafferty D."/>
            <person name="Souleyre E."/>
            <person name="Varkonyi-Gasic E."/>
            <person name="Gambi F."/>
            <person name="Hanley J."/>
            <person name="Yao J.-L."/>
            <person name="Cheung J."/>
            <person name="David K."/>
            <person name="Warren B."/>
            <person name="Marsh K."/>
            <person name="Snowden K."/>
            <person name="Lin-Wang K."/>
            <person name="Brian L."/>
            <person name="Martinez-Sanchez M."/>
            <person name="Wang M."/>
            <person name="Ileperuma N."/>
            <person name="Macnee N."/>
            <person name="Campin R."/>
            <person name="Mcatee P."/>
            <person name="Drummond R."/>
            <person name="Espley R."/>
            <person name="Ireland H."/>
            <person name="Wu R."/>
            <person name="Atkinson R."/>
            <person name="Karunairetnam S."/>
            <person name="Bulley S."/>
            <person name="Chunkath S."/>
            <person name="Hanley Z."/>
            <person name="Storey R."/>
            <person name="Thrimawithana A."/>
            <person name="Thomson S."/>
            <person name="David C."/>
            <person name="Testolin R."/>
        </authorList>
    </citation>
    <scope>NUCLEOTIDE SEQUENCE [LARGE SCALE GENOMIC DNA]</scope>
    <source>
        <strain evidence="13">cv. Red5</strain>
        <tissue evidence="12">Young leaf</tissue>
    </source>
</reference>
<feature type="transmembrane region" description="Helical" evidence="11">
    <location>
        <begin position="727"/>
        <end position="744"/>
    </location>
</feature>
<keyword evidence="5 11" id="KW-1133">Transmembrane helix</keyword>
<dbReference type="SUPFAM" id="SSF53448">
    <property type="entry name" value="Nucleotide-diphospho-sugar transferases"/>
    <property type="match status" value="1"/>
</dbReference>
<feature type="active site" evidence="8">
    <location>
        <position position="455"/>
    </location>
</feature>
<evidence type="ECO:0000256" key="11">
    <source>
        <dbReference type="SAM" id="Phobius"/>
    </source>
</evidence>
<accession>A0A2R6QGF2</accession>
<evidence type="ECO:0000256" key="10">
    <source>
        <dbReference type="PIRSR" id="PIRSR605150-3"/>
    </source>
</evidence>
<protein>
    <submittedName>
        <fullName evidence="12">Cellulose synthase-like protein</fullName>
    </submittedName>
</protein>
<feature type="transmembrane region" description="Helical" evidence="11">
    <location>
        <begin position="21"/>
        <end position="40"/>
    </location>
</feature>
<feature type="binding site" evidence="9">
    <location>
        <position position="134"/>
    </location>
    <ligand>
        <name>UDP-alpha-D-glucose</name>
        <dbReference type="ChEBI" id="CHEBI:58885"/>
    </ligand>
</feature>
<dbReference type="Proteomes" id="UP000241394">
    <property type="component" value="Chromosome LG16"/>
</dbReference>
<evidence type="ECO:0000256" key="7">
    <source>
        <dbReference type="ARBA" id="ARBA00023316"/>
    </source>
</evidence>
<dbReference type="InParanoid" id="A0A2R6QGF2"/>
<dbReference type="OMA" id="HERFEHK"/>
<evidence type="ECO:0000256" key="5">
    <source>
        <dbReference type="ARBA" id="ARBA00022989"/>
    </source>
</evidence>
<comment type="subcellular location">
    <subcellularLocation>
        <location evidence="1">Endomembrane system</location>
        <topology evidence="1">Multi-pass membrane protein</topology>
    </subcellularLocation>
</comment>
<sequence length="747" mass="83613">MDSSASLALYQRVTRKNTIPRAVEFIILFLLLSLLAYRLLSLQDHGFPWFLAFLCESWFAFNWVLTISIKWTQADYKTYPEHLLQWKLELPPVDMFVTTADPVLEPPILTVNTVLSLLAVDYPADKLACYVSDDAGSPLTFYSLVEASKFAKLWVPFCKKYCIEVRAPFRYFSGESLPSKHVSPEFQQEWKKMKDGYEELSRKIEDATKRAMPFELTGEFADFSSIQRKNHATIIKVIWENKEGVANGVPHLIYISREKRPKHPHHFKAGAMNVLTRVSGLMSNAPFMMNVDCDMYINNPKIFLHAMCLLLGAKNKETDFAYVQSPQCFYDGLKDDPFGNQLVVLYEYIGYGIVGIQGPLYGGTGCFHRRKVIYGLSPDEEIKEKLSNQALQKTFGGSMPFTKSAAQILSSMKPGSPRDLLSALEAAKEVAGCSYEYGTQWGREVGWIYGSTTEDVLTGLTIQGRGWKSAFCSPNPPAFLGCAPSGGPAIMTQQKRWATGLLEILFTRKNPLIPALQRKLQFRQCLAYLWIILWALWSIPELCYAILPAYCILTGSHFLPKVGETAFFIAAAIFIIYNLYALSEYLRAGLSARAWWNNQRMWTINTTTAYLFGTFSVVLKILGISDTVFEVTQKEQSTNEGDDDHANTGRLTFDRSPIFVAGTTILLVNLTALAVGLFGLGFGSVAQGGDGLGTGEFIGSVWVVLLFWAFFKGLFGKGKYGIPSTTLYKSGALAALFVHFSRWTSMG</sequence>
<dbReference type="GO" id="GO:0016020">
    <property type="term" value="C:membrane"/>
    <property type="evidence" value="ECO:0007669"/>
    <property type="project" value="InterPro"/>
</dbReference>
<organism evidence="12 13">
    <name type="scientific">Actinidia chinensis var. chinensis</name>
    <name type="common">Chinese soft-hair kiwi</name>
    <dbReference type="NCBI Taxonomy" id="1590841"/>
    <lineage>
        <taxon>Eukaryota</taxon>
        <taxon>Viridiplantae</taxon>
        <taxon>Streptophyta</taxon>
        <taxon>Embryophyta</taxon>
        <taxon>Tracheophyta</taxon>
        <taxon>Spermatophyta</taxon>
        <taxon>Magnoliopsida</taxon>
        <taxon>eudicotyledons</taxon>
        <taxon>Gunneridae</taxon>
        <taxon>Pentapetalae</taxon>
        <taxon>asterids</taxon>
        <taxon>Ericales</taxon>
        <taxon>Actinidiaceae</taxon>
        <taxon>Actinidia</taxon>
    </lineage>
</organism>
<reference evidence="13" key="2">
    <citation type="journal article" date="2018" name="BMC Genomics">
        <title>A manually annotated Actinidia chinensis var. chinensis (kiwifruit) genome highlights the challenges associated with draft genomes and gene prediction in plants.</title>
        <authorList>
            <person name="Pilkington S.M."/>
            <person name="Crowhurst R."/>
            <person name="Hilario E."/>
            <person name="Nardozza S."/>
            <person name="Fraser L."/>
            <person name="Peng Y."/>
            <person name="Gunaseelan K."/>
            <person name="Simpson R."/>
            <person name="Tahir J."/>
            <person name="Deroles S.C."/>
            <person name="Templeton K."/>
            <person name="Luo Z."/>
            <person name="Davy M."/>
            <person name="Cheng C."/>
            <person name="McNeilage M."/>
            <person name="Scaglione D."/>
            <person name="Liu Y."/>
            <person name="Zhang Q."/>
            <person name="Datson P."/>
            <person name="De Silva N."/>
            <person name="Gardiner S.E."/>
            <person name="Bassett H."/>
            <person name="Chagne D."/>
            <person name="McCallum J."/>
            <person name="Dzierzon H."/>
            <person name="Deng C."/>
            <person name="Wang Y.Y."/>
            <person name="Barron L."/>
            <person name="Manako K."/>
            <person name="Bowen J."/>
            <person name="Foster T.M."/>
            <person name="Erridge Z.A."/>
            <person name="Tiffin H."/>
            <person name="Waite C.N."/>
            <person name="Davies K.M."/>
            <person name="Grierson E.P."/>
            <person name="Laing W.A."/>
            <person name="Kirk R."/>
            <person name="Chen X."/>
            <person name="Wood M."/>
            <person name="Montefiori M."/>
            <person name="Brummell D.A."/>
            <person name="Schwinn K.E."/>
            <person name="Catanach A."/>
            <person name="Fullerton C."/>
            <person name="Li D."/>
            <person name="Meiyalaghan S."/>
            <person name="Nieuwenhuizen N."/>
            <person name="Read N."/>
            <person name="Prakash R."/>
            <person name="Hunter D."/>
            <person name="Zhang H."/>
            <person name="McKenzie M."/>
            <person name="Knabel M."/>
            <person name="Harris A."/>
            <person name="Allan A.C."/>
            <person name="Gleave A."/>
            <person name="Chen A."/>
            <person name="Janssen B.J."/>
            <person name="Plunkett B."/>
            <person name="Ampomah-Dwamena C."/>
            <person name="Voogd C."/>
            <person name="Leif D."/>
            <person name="Lafferty D."/>
            <person name="Souleyre E.J.F."/>
            <person name="Varkonyi-Gasic E."/>
            <person name="Gambi F."/>
            <person name="Hanley J."/>
            <person name="Yao J.L."/>
            <person name="Cheung J."/>
            <person name="David K.M."/>
            <person name="Warren B."/>
            <person name="Marsh K."/>
            <person name="Snowden K.C."/>
            <person name="Lin-Wang K."/>
            <person name="Brian L."/>
            <person name="Martinez-Sanchez M."/>
            <person name="Wang M."/>
            <person name="Ileperuma N."/>
            <person name="Macnee N."/>
            <person name="Campin R."/>
            <person name="McAtee P."/>
            <person name="Drummond R.S.M."/>
            <person name="Espley R.V."/>
            <person name="Ireland H.S."/>
            <person name="Wu R."/>
            <person name="Atkinson R.G."/>
            <person name="Karunairetnam S."/>
            <person name="Bulley S."/>
            <person name="Chunkath S."/>
            <person name="Hanley Z."/>
            <person name="Storey R."/>
            <person name="Thrimawithana A.H."/>
            <person name="Thomson S."/>
            <person name="David C."/>
            <person name="Testolin R."/>
            <person name="Huang H."/>
            <person name="Hellens R.P."/>
            <person name="Schaffer R.J."/>
        </authorList>
    </citation>
    <scope>NUCLEOTIDE SEQUENCE [LARGE SCALE GENOMIC DNA]</scope>
    <source>
        <strain evidence="13">cv. Red5</strain>
    </source>
</reference>
<dbReference type="FunCoup" id="A0A2R6QGF2">
    <property type="interactions" value="493"/>
</dbReference>
<keyword evidence="6 11" id="KW-0472">Membrane</keyword>
<keyword evidence="7" id="KW-0961">Cell wall biogenesis/degradation</keyword>
<feature type="transmembrane region" description="Helical" evidence="11">
    <location>
        <begin position="658"/>
        <end position="685"/>
    </location>
</feature>
<dbReference type="AlphaFoldDB" id="A0A2R6QGF2"/>
<feature type="binding site" evidence="9">
    <location>
        <position position="105"/>
    </location>
    <ligand>
        <name>UDP-alpha-D-glucose</name>
        <dbReference type="ChEBI" id="CHEBI:58885"/>
    </ligand>
</feature>
<feature type="transmembrane region" description="Helical" evidence="11">
    <location>
        <begin position="697"/>
        <end position="715"/>
    </location>
</feature>
<comment type="caution">
    <text evidence="12">The sequence shown here is derived from an EMBL/GenBank/DDBJ whole genome shotgun (WGS) entry which is preliminary data.</text>
</comment>
<evidence type="ECO:0000256" key="1">
    <source>
        <dbReference type="ARBA" id="ARBA00004127"/>
    </source>
</evidence>
<proteinExistence type="predicted"/>
<dbReference type="STRING" id="1590841.A0A2R6QGF2"/>
<feature type="transmembrane region" description="Helical" evidence="11">
    <location>
        <begin position="526"/>
        <end position="547"/>
    </location>
</feature>
<name>A0A2R6QGF2_ACTCC</name>
<dbReference type="Gene3D" id="3.90.550.10">
    <property type="entry name" value="Spore Coat Polysaccharide Biosynthesis Protein SpsA, Chain A"/>
    <property type="match status" value="1"/>
</dbReference>
<keyword evidence="3" id="KW-0808">Transferase</keyword>
<dbReference type="InterPro" id="IPR005150">
    <property type="entry name" value="Cellulose_synth"/>
</dbReference>
<dbReference type="GO" id="GO:0030244">
    <property type="term" value="P:cellulose biosynthetic process"/>
    <property type="evidence" value="ECO:0007669"/>
    <property type="project" value="InterPro"/>
</dbReference>
<evidence type="ECO:0000256" key="2">
    <source>
        <dbReference type="ARBA" id="ARBA00022676"/>
    </source>
</evidence>
<evidence type="ECO:0000256" key="9">
    <source>
        <dbReference type="PIRSR" id="PIRSR605150-2"/>
    </source>
</evidence>
<keyword evidence="4 11" id="KW-0812">Transmembrane</keyword>
<dbReference type="GO" id="GO:0016760">
    <property type="term" value="F:cellulose synthase (UDP-forming) activity"/>
    <property type="evidence" value="ECO:0007669"/>
    <property type="project" value="InterPro"/>
</dbReference>
<dbReference type="Pfam" id="PF03552">
    <property type="entry name" value="Cellulose_synt"/>
    <property type="match status" value="1"/>
</dbReference>
<evidence type="ECO:0000256" key="3">
    <source>
        <dbReference type="ARBA" id="ARBA00022679"/>
    </source>
</evidence>
<dbReference type="GO" id="GO:0012505">
    <property type="term" value="C:endomembrane system"/>
    <property type="evidence" value="ECO:0007669"/>
    <property type="project" value="UniProtKB-SubCell"/>
</dbReference>
<gene>
    <name evidence="12" type="ORF">CEY00_Acc18051</name>
</gene>
<dbReference type="EMBL" id="NKQK01000016">
    <property type="protein sequence ID" value="PSS07699.1"/>
    <property type="molecule type" value="Genomic_DNA"/>
</dbReference>
<evidence type="ECO:0000256" key="8">
    <source>
        <dbReference type="PIRSR" id="PIRSR605150-1"/>
    </source>
</evidence>
<keyword evidence="13" id="KW-1185">Reference proteome</keyword>
<keyword evidence="2" id="KW-0328">Glycosyltransferase</keyword>
<feature type="binding site" evidence="10">
    <location>
        <position position="268"/>
    </location>
    <ligand>
        <name>Mn(2+)</name>
        <dbReference type="ChEBI" id="CHEBI:29035"/>
    </ligand>
</feature>
<feature type="transmembrane region" description="Helical" evidence="11">
    <location>
        <begin position="46"/>
        <end position="65"/>
    </location>
</feature>
<dbReference type="PANTHER" id="PTHR13301">
    <property type="entry name" value="X-BOX TRANSCRIPTION FACTOR-RELATED"/>
    <property type="match status" value="1"/>
</dbReference>
<dbReference type="GO" id="GO:0071555">
    <property type="term" value="P:cell wall organization"/>
    <property type="evidence" value="ECO:0007669"/>
    <property type="project" value="UniProtKB-KW"/>
</dbReference>
<evidence type="ECO:0000313" key="12">
    <source>
        <dbReference type="EMBL" id="PSS07699.1"/>
    </source>
</evidence>
<evidence type="ECO:0000256" key="6">
    <source>
        <dbReference type="ARBA" id="ARBA00023136"/>
    </source>
</evidence>
<evidence type="ECO:0000313" key="13">
    <source>
        <dbReference type="Proteomes" id="UP000241394"/>
    </source>
</evidence>
<dbReference type="Gramene" id="PSS07699">
    <property type="protein sequence ID" value="PSS07699"/>
    <property type="gene ID" value="CEY00_Acc18051"/>
</dbReference>
<dbReference type="InterPro" id="IPR029044">
    <property type="entry name" value="Nucleotide-diphossugar_trans"/>
</dbReference>